<dbReference type="Proteomes" id="UP000001548">
    <property type="component" value="Unassembled WGS sequence"/>
</dbReference>
<keyword evidence="3" id="KW-1185">Reference proteome</keyword>
<sequence>MPIIIKGVKLTEEFTRTLKEIIKGVDGFRSPYLANKARETDKGVEIPCGYGKLLAAVRQKYPEADLLPLDQDEARKNCIDRNVSIFTKFKEYNADYLKTSKNVIITVTSAPGEFMDPEKVVAFLTKTLSKITPAQDHKFKITAKYQVLDAIRGRINAGALKDASGSSVQGRCATMGIRYVEGRPPQRGTKVAVVVQSSEIEKLFAALSADNLFERVPAIRFINPEKRRKHIQELRERVGSAGDGTLGTKNKQRRHQEAKGGVKKPGAKKATGIRVQLADDQKAAKPKKKQGKKVQSQKERLPCLLTIAGIPEALAFDDIKENLDKDEHADILKALAESRLRRPKQPNPSEVSFYCTVENGKILRDAFGNMEINGAELRTTVSDVN</sequence>
<reference evidence="2 3" key="1">
    <citation type="journal article" date="2007" name="Science">
        <title>Genomic minimalism in the early diverging intestinal parasite Giardia lamblia.</title>
        <authorList>
            <person name="Morrison H.G."/>
            <person name="McArthur A.G."/>
            <person name="Gillin F.D."/>
            <person name="Aley S.B."/>
            <person name="Adam R.D."/>
            <person name="Olsen G.J."/>
            <person name="Best A.A."/>
            <person name="Cande W.Z."/>
            <person name="Chen F."/>
            <person name="Cipriano M.J."/>
            <person name="Davids B.J."/>
            <person name="Dawson S.C."/>
            <person name="Elmendorf H.G."/>
            <person name="Hehl A.B."/>
            <person name="Holder M.E."/>
            <person name="Huse S.M."/>
            <person name="Kim U.U."/>
            <person name="Lasek-Nesselquist E."/>
            <person name="Manning G."/>
            <person name="Nigam A."/>
            <person name="Nixon J.E."/>
            <person name="Palm D."/>
            <person name="Passamaneck N.E."/>
            <person name="Prabhu A."/>
            <person name="Reich C.I."/>
            <person name="Reiner D.S."/>
            <person name="Samuelson J."/>
            <person name="Svard S.G."/>
            <person name="Sogin M.L."/>
        </authorList>
    </citation>
    <scope>NUCLEOTIDE SEQUENCE [LARGE SCALE GENOMIC DNA]</scope>
    <source>
        <strain evidence="2 3">WB C6</strain>
    </source>
</reference>
<dbReference type="STRING" id="184922.A8BL74"/>
<dbReference type="EMBL" id="AACB03000005">
    <property type="protein sequence ID" value="KAE8301553.1"/>
    <property type="molecule type" value="Genomic_DNA"/>
</dbReference>
<dbReference type="GeneID" id="5699325"/>
<dbReference type="AlphaFoldDB" id="A8BL74"/>
<accession>A8BL74</accession>
<dbReference type="KEGG" id="gla:GL50803_009861"/>
<evidence type="ECO:0000313" key="2">
    <source>
        <dbReference type="EMBL" id="KAE8301553.1"/>
    </source>
</evidence>
<name>A8BL74_GIAIC</name>
<dbReference type="VEuPathDB" id="GiardiaDB:GL50803_9861"/>
<gene>
    <name evidence="2" type="ORF">GL50803_009861</name>
</gene>
<feature type="region of interest" description="Disordered" evidence="1">
    <location>
        <begin position="239"/>
        <end position="272"/>
    </location>
</feature>
<dbReference type="HOGENOM" id="CLU_722480_0_0_1"/>
<organism evidence="2 3">
    <name type="scientific">Giardia intestinalis (strain ATCC 50803 / WB clone C6)</name>
    <name type="common">Giardia lamblia</name>
    <dbReference type="NCBI Taxonomy" id="184922"/>
    <lineage>
        <taxon>Eukaryota</taxon>
        <taxon>Metamonada</taxon>
        <taxon>Diplomonadida</taxon>
        <taxon>Hexamitidae</taxon>
        <taxon>Giardiinae</taxon>
        <taxon>Giardia</taxon>
    </lineage>
</organism>
<dbReference type="SMR" id="A8BL74"/>
<evidence type="ECO:0000256" key="1">
    <source>
        <dbReference type="SAM" id="MobiDB-lite"/>
    </source>
</evidence>
<proteinExistence type="predicted"/>
<comment type="caution">
    <text evidence="2">The sequence shown here is derived from an EMBL/GenBank/DDBJ whole genome shotgun (WGS) entry which is preliminary data.</text>
</comment>
<protein>
    <submittedName>
        <fullName evidence="2">Uncharacterized protein</fullName>
    </submittedName>
</protein>
<dbReference type="RefSeq" id="XP_001706436.1">
    <property type="nucleotide sequence ID" value="XM_001706384.1"/>
</dbReference>
<evidence type="ECO:0000313" key="3">
    <source>
        <dbReference type="Proteomes" id="UP000001548"/>
    </source>
</evidence>
<dbReference type="OMA" id="TEEFTRT"/>